<evidence type="ECO:0000256" key="1">
    <source>
        <dbReference type="SAM" id="Phobius"/>
    </source>
</evidence>
<evidence type="ECO:0000313" key="3">
    <source>
        <dbReference type="Proteomes" id="UP000770717"/>
    </source>
</evidence>
<accession>A0A8J6FN96</accession>
<feature type="transmembrane region" description="Helical" evidence="1">
    <location>
        <begin position="144"/>
        <end position="161"/>
    </location>
</feature>
<sequence length="313" mass="35918">MMIQSSVKWTAVRTASCLRPGDFFQYQSSTSPANLTMKATSGEQPLTTSLPHVKKYSNSVSLYTNPARSENCPSSRPLLLFLPWLGSNVRSWEKYMQLYFKMGFDVLVAESSLSQFLWPKSGLEYAARLLDLLMGEKDLCSRKLYLHAMSIGGYIFAQMLVESSKEQREMLERIHGQVYDSLVIGSIERMATGVARMVSFPLLKVLVVRMTLLYFSFLKSYTMDYYRKGIEAFWETPVACPTLFFYSVDDPMSDHTTVDKLLRDWEKKGMEVQGKKWEKSVHAGHLREHTQEYTNILNNFINGLQARVPKSKL</sequence>
<evidence type="ECO:0000313" key="2">
    <source>
        <dbReference type="EMBL" id="KAG9489779.1"/>
    </source>
</evidence>
<dbReference type="PANTHER" id="PTHR20908:SF4">
    <property type="entry name" value="SI:DKEY-5I3.5"/>
    <property type="match status" value="1"/>
</dbReference>
<protein>
    <submittedName>
        <fullName evidence="2">Uncharacterized protein</fullName>
    </submittedName>
</protein>
<reference evidence="2" key="1">
    <citation type="thesis" date="2020" institute="ProQuest LLC" country="789 East Eisenhower Parkway, Ann Arbor, MI, USA">
        <title>Comparative Genomics and Chromosome Evolution.</title>
        <authorList>
            <person name="Mudd A.B."/>
        </authorList>
    </citation>
    <scope>NUCLEOTIDE SEQUENCE</scope>
    <source>
        <strain evidence="2">HN-11 Male</strain>
        <tissue evidence="2">Kidney and liver</tissue>
    </source>
</reference>
<dbReference type="SUPFAM" id="SSF53474">
    <property type="entry name" value="alpha/beta-Hydrolases"/>
    <property type="match status" value="1"/>
</dbReference>
<dbReference type="EMBL" id="WNTK01000002">
    <property type="protein sequence ID" value="KAG9489779.1"/>
    <property type="molecule type" value="Genomic_DNA"/>
</dbReference>
<proteinExistence type="predicted"/>
<comment type="caution">
    <text evidence="2">The sequence shown here is derived from an EMBL/GenBank/DDBJ whole genome shotgun (WGS) entry which is preliminary data.</text>
</comment>
<dbReference type="InterPro" id="IPR008547">
    <property type="entry name" value="DUF829_TMEM53"/>
</dbReference>
<dbReference type="AlphaFoldDB" id="A0A8J6FN96"/>
<gene>
    <name evidence="2" type="ORF">GDO78_005624</name>
</gene>
<dbReference type="InterPro" id="IPR029058">
    <property type="entry name" value="AB_hydrolase_fold"/>
</dbReference>
<dbReference type="Pfam" id="PF05705">
    <property type="entry name" value="DUF829"/>
    <property type="match status" value="1"/>
</dbReference>
<keyword evidence="1" id="KW-0812">Transmembrane</keyword>
<keyword evidence="1" id="KW-1133">Transmembrane helix</keyword>
<keyword evidence="3" id="KW-1185">Reference proteome</keyword>
<dbReference type="Gene3D" id="3.40.50.1820">
    <property type="entry name" value="alpha/beta hydrolase"/>
    <property type="match status" value="1"/>
</dbReference>
<dbReference type="OrthoDB" id="77878at2759"/>
<dbReference type="GO" id="GO:0017171">
    <property type="term" value="F:serine hydrolase activity"/>
    <property type="evidence" value="ECO:0007669"/>
    <property type="project" value="TreeGrafter"/>
</dbReference>
<keyword evidence="1" id="KW-0472">Membrane</keyword>
<feature type="transmembrane region" description="Helical" evidence="1">
    <location>
        <begin position="198"/>
        <end position="218"/>
    </location>
</feature>
<dbReference type="PANTHER" id="PTHR20908">
    <property type="entry name" value="LD15586P"/>
    <property type="match status" value="1"/>
</dbReference>
<organism evidence="2 3">
    <name type="scientific">Eleutherodactylus coqui</name>
    <name type="common">Puerto Rican coqui</name>
    <dbReference type="NCBI Taxonomy" id="57060"/>
    <lineage>
        <taxon>Eukaryota</taxon>
        <taxon>Metazoa</taxon>
        <taxon>Chordata</taxon>
        <taxon>Craniata</taxon>
        <taxon>Vertebrata</taxon>
        <taxon>Euteleostomi</taxon>
        <taxon>Amphibia</taxon>
        <taxon>Batrachia</taxon>
        <taxon>Anura</taxon>
        <taxon>Neobatrachia</taxon>
        <taxon>Hyloidea</taxon>
        <taxon>Eleutherodactylidae</taxon>
        <taxon>Eleutherodactylinae</taxon>
        <taxon>Eleutherodactylus</taxon>
        <taxon>Eleutherodactylus</taxon>
    </lineage>
</organism>
<dbReference type="Proteomes" id="UP000770717">
    <property type="component" value="Unassembled WGS sequence"/>
</dbReference>
<name>A0A8J6FN96_ELECQ</name>